<reference evidence="2" key="2">
    <citation type="submission" date="2020-09" db="EMBL/GenBank/DDBJ databases">
        <authorList>
            <person name="Sun Q."/>
            <person name="Zhou Y."/>
        </authorList>
    </citation>
    <scope>NUCLEOTIDE SEQUENCE</scope>
    <source>
        <strain evidence="2">CGMCC 4.7398</strain>
    </source>
</reference>
<feature type="transmembrane region" description="Helical" evidence="1">
    <location>
        <begin position="96"/>
        <end position="121"/>
    </location>
</feature>
<feature type="transmembrane region" description="Helical" evidence="1">
    <location>
        <begin position="65"/>
        <end position="87"/>
    </location>
</feature>
<comment type="caution">
    <text evidence="2">The sequence shown here is derived from an EMBL/GenBank/DDBJ whole genome shotgun (WGS) entry which is preliminary data.</text>
</comment>
<keyword evidence="1" id="KW-0812">Transmembrane</keyword>
<sequence length="124" mass="12802">MAPNTNPAAPVPELGEAADRPEGPVAAAILAAGVGAFALGVLTTLAEASEPIKEFLNLYDPVGPLSGKTTGAVIIWLVAWAVLHLIYRNKPVESRLALTVSLVLIGLGVIGTFPVFFQAFAPAE</sequence>
<keyword evidence="1" id="KW-0472">Membrane</keyword>
<organism evidence="2 3">
    <name type="scientific">Promicromonospora soli</name>
    <dbReference type="NCBI Taxonomy" id="2035533"/>
    <lineage>
        <taxon>Bacteria</taxon>
        <taxon>Bacillati</taxon>
        <taxon>Actinomycetota</taxon>
        <taxon>Actinomycetes</taxon>
        <taxon>Micrococcales</taxon>
        <taxon>Promicromonosporaceae</taxon>
        <taxon>Promicromonospora</taxon>
    </lineage>
</organism>
<dbReference type="EMBL" id="BNAS01000006">
    <property type="protein sequence ID" value="GHH78021.1"/>
    <property type="molecule type" value="Genomic_DNA"/>
</dbReference>
<proteinExistence type="predicted"/>
<reference evidence="2" key="1">
    <citation type="journal article" date="2014" name="Int. J. Syst. Evol. Microbiol.">
        <title>Complete genome sequence of Corynebacterium casei LMG S-19264T (=DSM 44701T), isolated from a smear-ripened cheese.</title>
        <authorList>
            <consortium name="US DOE Joint Genome Institute (JGI-PGF)"/>
            <person name="Walter F."/>
            <person name="Albersmeier A."/>
            <person name="Kalinowski J."/>
            <person name="Ruckert C."/>
        </authorList>
    </citation>
    <scope>NUCLEOTIDE SEQUENCE</scope>
    <source>
        <strain evidence="2">CGMCC 4.7398</strain>
    </source>
</reference>
<feature type="transmembrane region" description="Helical" evidence="1">
    <location>
        <begin position="25"/>
        <end position="45"/>
    </location>
</feature>
<keyword evidence="1" id="KW-1133">Transmembrane helix</keyword>
<dbReference type="Proteomes" id="UP000627369">
    <property type="component" value="Unassembled WGS sequence"/>
</dbReference>
<evidence type="ECO:0000313" key="2">
    <source>
        <dbReference type="EMBL" id="GHH78021.1"/>
    </source>
</evidence>
<keyword evidence="3" id="KW-1185">Reference proteome</keyword>
<dbReference type="AlphaFoldDB" id="A0A919G510"/>
<name>A0A919G510_9MICO</name>
<gene>
    <name evidence="2" type="ORF">GCM10017772_40510</name>
</gene>
<evidence type="ECO:0000313" key="3">
    <source>
        <dbReference type="Proteomes" id="UP000627369"/>
    </source>
</evidence>
<protein>
    <submittedName>
        <fullName evidence="2">Uncharacterized protein</fullName>
    </submittedName>
</protein>
<evidence type="ECO:0000256" key="1">
    <source>
        <dbReference type="SAM" id="Phobius"/>
    </source>
</evidence>
<accession>A0A919G510</accession>
<dbReference type="RefSeq" id="WP_189671071.1">
    <property type="nucleotide sequence ID" value="NZ_BNAS01000006.1"/>
</dbReference>